<keyword evidence="1" id="KW-0560">Oxidoreductase</keyword>
<sequence>MDDAILGVAIHGAGKVAYAHAASWMKNPHCRIVSVSSRRKSSAQRLVDELGINCAVRDDYREVLADDRVDVVNLSGPNHVHAEQGIAAARAGKHILIEKPMVISMEENRALRNAVAKAGVKSVVSFVLRWHPLFENLKSLLAGGAIGELFYVEIDYWHGISPSWHSGWEWVHTKKTGGSTMLLGGCHAVDAIRYLSGEEVVEVTAYSNNKKGLFEYDANVVAVLKFAGGAIGKTSALFDAEMPYSFNIDLAGTEGAMRDNRLWSKKLFPGQTGWTPMATLLPDSGDVHHHPFDAEMDHLVDCIREDRESHCNIADGYRTHELCLAIDQSIERGGRPVSLPLE</sequence>
<dbReference type="SUPFAM" id="SSF51735">
    <property type="entry name" value="NAD(P)-binding Rossmann-fold domains"/>
    <property type="match status" value="1"/>
</dbReference>
<dbReference type="GO" id="GO:0000166">
    <property type="term" value="F:nucleotide binding"/>
    <property type="evidence" value="ECO:0007669"/>
    <property type="project" value="InterPro"/>
</dbReference>
<protein>
    <recommendedName>
        <fullName evidence="5">Gfo/Idh/MocA-like oxidoreductase N-terminal domain-containing protein</fullName>
    </recommendedName>
</protein>
<dbReference type="InterPro" id="IPR000683">
    <property type="entry name" value="Gfo/Idh/MocA-like_OxRdtase_N"/>
</dbReference>
<organism evidence="4">
    <name type="scientific">marine sediment metagenome</name>
    <dbReference type="NCBI Taxonomy" id="412755"/>
    <lineage>
        <taxon>unclassified sequences</taxon>
        <taxon>metagenomes</taxon>
        <taxon>ecological metagenomes</taxon>
    </lineage>
</organism>
<dbReference type="PANTHER" id="PTHR43818">
    <property type="entry name" value="BCDNA.GH03377"/>
    <property type="match status" value="1"/>
</dbReference>
<dbReference type="Pfam" id="PF01408">
    <property type="entry name" value="GFO_IDH_MocA"/>
    <property type="match status" value="1"/>
</dbReference>
<evidence type="ECO:0000313" key="4">
    <source>
        <dbReference type="EMBL" id="GAF84006.1"/>
    </source>
</evidence>
<dbReference type="PANTHER" id="PTHR43818:SF11">
    <property type="entry name" value="BCDNA.GH03377"/>
    <property type="match status" value="1"/>
</dbReference>
<dbReference type="AlphaFoldDB" id="X0T9M6"/>
<feature type="domain" description="Gfo/Idh/MocA-like oxidoreductase N-terminal" evidence="2">
    <location>
        <begin position="7"/>
        <end position="124"/>
    </location>
</feature>
<dbReference type="Gene3D" id="3.30.360.10">
    <property type="entry name" value="Dihydrodipicolinate Reductase, domain 2"/>
    <property type="match status" value="1"/>
</dbReference>
<dbReference type="GO" id="GO:0016491">
    <property type="term" value="F:oxidoreductase activity"/>
    <property type="evidence" value="ECO:0007669"/>
    <property type="project" value="UniProtKB-KW"/>
</dbReference>
<feature type="domain" description="GFO/IDH/MocA-like oxidoreductase" evidence="3">
    <location>
        <begin position="134"/>
        <end position="257"/>
    </location>
</feature>
<name>X0T9M6_9ZZZZ</name>
<reference evidence="4" key="1">
    <citation type="journal article" date="2014" name="Front. Microbiol.">
        <title>High frequency of phylogenetically diverse reductive dehalogenase-homologous genes in deep subseafloor sedimentary metagenomes.</title>
        <authorList>
            <person name="Kawai M."/>
            <person name="Futagami T."/>
            <person name="Toyoda A."/>
            <person name="Takaki Y."/>
            <person name="Nishi S."/>
            <person name="Hori S."/>
            <person name="Arai W."/>
            <person name="Tsubouchi T."/>
            <person name="Morono Y."/>
            <person name="Uchiyama I."/>
            <person name="Ito T."/>
            <person name="Fujiyama A."/>
            <person name="Inagaki F."/>
            <person name="Takami H."/>
        </authorList>
    </citation>
    <scope>NUCLEOTIDE SEQUENCE</scope>
    <source>
        <strain evidence="4">Expedition CK06-06</strain>
    </source>
</reference>
<dbReference type="SUPFAM" id="SSF55347">
    <property type="entry name" value="Glyceraldehyde-3-phosphate dehydrogenase-like, C-terminal domain"/>
    <property type="match status" value="1"/>
</dbReference>
<accession>X0T9M6</accession>
<dbReference type="Gene3D" id="3.40.50.720">
    <property type="entry name" value="NAD(P)-binding Rossmann-like Domain"/>
    <property type="match status" value="1"/>
</dbReference>
<evidence type="ECO:0008006" key="5">
    <source>
        <dbReference type="Google" id="ProtNLM"/>
    </source>
</evidence>
<gene>
    <name evidence="4" type="ORF">S01H1_06861</name>
</gene>
<dbReference type="InterPro" id="IPR036291">
    <property type="entry name" value="NAD(P)-bd_dom_sf"/>
</dbReference>
<comment type="caution">
    <text evidence="4">The sequence shown here is derived from an EMBL/GenBank/DDBJ whole genome shotgun (WGS) entry which is preliminary data.</text>
</comment>
<evidence type="ECO:0000259" key="3">
    <source>
        <dbReference type="Pfam" id="PF22725"/>
    </source>
</evidence>
<evidence type="ECO:0000256" key="1">
    <source>
        <dbReference type="ARBA" id="ARBA00023002"/>
    </source>
</evidence>
<proteinExistence type="predicted"/>
<dbReference type="InterPro" id="IPR050463">
    <property type="entry name" value="Gfo/Idh/MocA_oxidrdct_glycsds"/>
</dbReference>
<dbReference type="Pfam" id="PF22725">
    <property type="entry name" value="GFO_IDH_MocA_C3"/>
    <property type="match status" value="1"/>
</dbReference>
<dbReference type="EMBL" id="BARS01003539">
    <property type="protein sequence ID" value="GAF84006.1"/>
    <property type="molecule type" value="Genomic_DNA"/>
</dbReference>
<evidence type="ECO:0000259" key="2">
    <source>
        <dbReference type="Pfam" id="PF01408"/>
    </source>
</evidence>
<dbReference type="InterPro" id="IPR055170">
    <property type="entry name" value="GFO_IDH_MocA-like_dom"/>
</dbReference>